<accession>A0A6J5NRH9</accession>
<organism evidence="1">
    <name type="scientific">uncultured Caudovirales phage</name>
    <dbReference type="NCBI Taxonomy" id="2100421"/>
    <lineage>
        <taxon>Viruses</taxon>
        <taxon>Duplodnaviria</taxon>
        <taxon>Heunggongvirae</taxon>
        <taxon>Uroviricota</taxon>
        <taxon>Caudoviricetes</taxon>
        <taxon>Peduoviridae</taxon>
        <taxon>Maltschvirus</taxon>
        <taxon>Maltschvirus maltsch</taxon>
    </lineage>
</organism>
<evidence type="ECO:0000313" key="1">
    <source>
        <dbReference type="EMBL" id="CAB4160246.1"/>
    </source>
</evidence>
<reference evidence="1" key="1">
    <citation type="submission" date="2020-04" db="EMBL/GenBank/DDBJ databases">
        <authorList>
            <person name="Chiriac C."/>
            <person name="Salcher M."/>
            <person name="Ghai R."/>
            <person name="Kavagutti S V."/>
        </authorList>
    </citation>
    <scope>NUCLEOTIDE SEQUENCE</scope>
</reference>
<sequence>MKGNVISARRSKAELKQQAKGLRADGMGVYTSAIFAVNAAGEYKALSTAEDVDAAKGSMFVIVG</sequence>
<protein>
    <submittedName>
        <fullName evidence="1">Uncharacterized protein</fullName>
    </submittedName>
</protein>
<name>A0A6J5NRH9_9CAUD</name>
<gene>
    <name evidence="1" type="ORF">UFOVP723_114</name>
</gene>
<dbReference type="EMBL" id="LR796697">
    <property type="protein sequence ID" value="CAB4160246.1"/>
    <property type="molecule type" value="Genomic_DNA"/>
</dbReference>
<proteinExistence type="predicted"/>